<dbReference type="GO" id="GO:0042834">
    <property type="term" value="F:peptidoglycan binding"/>
    <property type="evidence" value="ECO:0007669"/>
    <property type="project" value="InterPro"/>
</dbReference>
<dbReference type="EMBL" id="JAPFQP010000002">
    <property type="protein sequence ID" value="MCX2719726.1"/>
    <property type="molecule type" value="Genomic_DNA"/>
</dbReference>
<keyword evidence="4" id="KW-1185">Reference proteome</keyword>
<dbReference type="InterPro" id="IPR007730">
    <property type="entry name" value="SPOR-like_dom"/>
</dbReference>
<comment type="caution">
    <text evidence="3">The sequence shown here is derived from an EMBL/GenBank/DDBJ whole genome shotgun (WGS) entry which is preliminary data.</text>
</comment>
<keyword evidence="1" id="KW-0812">Transmembrane</keyword>
<gene>
    <name evidence="3" type="ORF">OO016_08930</name>
</gene>
<name>A0AAE3ML46_9FLAO</name>
<dbReference type="InterPro" id="IPR036680">
    <property type="entry name" value="SPOR-like_sf"/>
</dbReference>
<reference evidence="3" key="1">
    <citation type="submission" date="2022-11" db="EMBL/GenBank/DDBJ databases">
        <title>The characterization of three novel Bacteroidetes species and genomic analysis of their roles in tidal elemental geochemical cycles.</title>
        <authorList>
            <person name="Ma K.-J."/>
        </authorList>
    </citation>
    <scope>NUCLEOTIDE SEQUENCE</scope>
    <source>
        <strain evidence="3">M415</strain>
    </source>
</reference>
<dbReference type="PROSITE" id="PS51724">
    <property type="entry name" value="SPOR"/>
    <property type="match status" value="1"/>
</dbReference>
<evidence type="ECO:0000313" key="4">
    <source>
        <dbReference type="Proteomes" id="UP001207116"/>
    </source>
</evidence>
<dbReference type="Gene3D" id="3.30.70.1070">
    <property type="entry name" value="Sporulation related repeat"/>
    <property type="match status" value="1"/>
</dbReference>
<dbReference type="Pfam" id="PF05036">
    <property type="entry name" value="SPOR"/>
    <property type="match status" value="1"/>
</dbReference>
<feature type="domain" description="SPOR" evidence="2">
    <location>
        <begin position="108"/>
        <end position="185"/>
    </location>
</feature>
<feature type="transmembrane region" description="Helical" evidence="1">
    <location>
        <begin position="26"/>
        <end position="43"/>
    </location>
</feature>
<dbReference type="SUPFAM" id="SSF56935">
    <property type="entry name" value="Porins"/>
    <property type="match status" value="1"/>
</dbReference>
<proteinExistence type="predicted"/>
<evidence type="ECO:0000256" key="1">
    <source>
        <dbReference type="SAM" id="Phobius"/>
    </source>
</evidence>
<dbReference type="InterPro" id="IPR041700">
    <property type="entry name" value="OMP_b-brl_3"/>
</dbReference>
<evidence type="ECO:0000259" key="2">
    <source>
        <dbReference type="PROSITE" id="PS51724"/>
    </source>
</evidence>
<keyword evidence="1" id="KW-0472">Membrane</keyword>
<dbReference type="AlphaFoldDB" id="A0AAE3ML46"/>
<evidence type="ECO:0000313" key="3">
    <source>
        <dbReference type="EMBL" id="MCX2719726.1"/>
    </source>
</evidence>
<accession>A0AAE3ML46</accession>
<dbReference type="SUPFAM" id="SSF110997">
    <property type="entry name" value="Sporulation related repeat"/>
    <property type="match status" value="1"/>
</dbReference>
<dbReference type="RefSeq" id="WP_266012634.1">
    <property type="nucleotide sequence ID" value="NZ_JAPFQP010000002.1"/>
</dbReference>
<keyword evidence="1" id="KW-1133">Transmembrane helix</keyword>
<dbReference type="Proteomes" id="UP001207116">
    <property type="component" value="Unassembled WGS sequence"/>
</dbReference>
<organism evidence="3 4">
    <name type="scientific">Lentiprolixibacter aurantiacus</name>
    <dbReference type="NCBI Taxonomy" id="2993939"/>
    <lineage>
        <taxon>Bacteria</taxon>
        <taxon>Pseudomonadati</taxon>
        <taxon>Bacteroidota</taxon>
        <taxon>Flavobacteriia</taxon>
        <taxon>Flavobacteriales</taxon>
        <taxon>Flavobacteriaceae</taxon>
        <taxon>Lentiprolixibacter</taxon>
    </lineage>
</organism>
<dbReference type="Pfam" id="PF14905">
    <property type="entry name" value="OMP_b-brl_3"/>
    <property type="match status" value="1"/>
</dbReference>
<protein>
    <submittedName>
        <fullName evidence="3">Outer membrane beta-barrel protein</fullName>
    </submittedName>
</protein>
<sequence>MSSLAYLEIRGIGVTKFLLMVLKYPFLKYLLIICFLAPLINWSQNIRGKIVNSDDYPLEFAYVSIVTPEDSVLIDATSTNKRGEFELTLLNKISSEHESQGFELENLNKEAHEYKIIAGTFDNPEEARKMVNELSKIGFTAKVAGMNQSGLTRVYIDSINNSLEANNNLERIKTVAPDARLSIEEKPSKSGQNLSETGYIFQVHLVGYKKYQKLIYYKGKTINMGSIALENWNALDEVTVTIVVPISIKKDTISYNTEAFNVKIEDSVEDLLKKLPGIEVDASGLIRAQGEVVSKIFIDGKEFFHGDPALITKNLPAYSIKRVEVIDQKSEKARISGISDSKGKKVVNLKLKEENKVNDFGKLHVGYGTDNRYLTSLNYNRFSSKMQASVIGKYNNVNSSGSDISDLINFNSNGNMSSVNRPGFLTTGIGGFNLGYELKEGQNMNADYFYNYTLATSGDIITNKTELVGNDEINSIRKSSNENISQNHNLNFIYTDRTNDLSSTSFNGSFYSDNNQRDGNSSFERYNGQNELDLQSETNTSSQRTNNSMNLSVQYTRRLTERSKRNFSVSSNLDVYRSTDISLLNQVNSFNISNPEVAFKTLESTDRDESRTNLNFGVNLDYVEPLGKNNYLVFQSNMLFAAIDENVNQTKYENDNLLEPLIFEQYYTVNSTEGGLLYKFDNDRTMLSYGVSILNQNLKFGLLKEEEYSKRYTNLNPQVTFIYRPKAGESWSLNLKKSVRLPRIDQLSPVINNFNTIYIQTGNPLLTPERIVSVSGIHNSYNFKNGFNFFSTVNYTRISNSIVNSEFLDQLGILTSSYENFGAKNNFNIGVRIGKRIESLGLRYSISLDSLYSDYLSIINTEPNETQSKIGSLGFSLENNDKDKIDISLGAKWNKNYTTFSKDSNTTDRDFFQQSYFTKVDWAIADRLNLSSQFKYDIFTDSFFGTDQSVPIWNATASCSPLKSKKLTLLFTALDILNRNVGIVRSSTVNYFEEIQQEVLGNYYLVSLTYKFN</sequence>